<protein>
    <submittedName>
        <fullName evidence="10">Uncharacterized protein</fullName>
    </submittedName>
</protein>
<dbReference type="Proteomes" id="UP000822688">
    <property type="component" value="Chromosome V"/>
</dbReference>
<dbReference type="GO" id="GO:0005634">
    <property type="term" value="C:nucleus"/>
    <property type="evidence" value="ECO:0007669"/>
    <property type="project" value="UniProtKB-SubCell"/>
</dbReference>
<evidence type="ECO:0000259" key="8">
    <source>
        <dbReference type="PROSITE" id="PS50090"/>
    </source>
</evidence>
<dbReference type="FunFam" id="1.10.10.60:FF:000001">
    <property type="entry name" value="MYB-related transcription factor"/>
    <property type="match status" value="1"/>
</dbReference>
<organism evidence="10 11">
    <name type="scientific">Ceratodon purpureus</name>
    <name type="common">Fire moss</name>
    <name type="synonym">Dicranum purpureum</name>
    <dbReference type="NCBI Taxonomy" id="3225"/>
    <lineage>
        <taxon>Eukaryota</taxon>
        <taxon>Viridiplantae</taxon>
        <taxon>Streptophyta</taxon>
        <taxon>Embryophyta</taxon>
        <taxon>Bryophyta</taxon>
        <taxon>Bryophytina</taxon>
        <taxon>Bryopsida</taxon>
        <taxon>Dicranidae</taxon>
        <taxon>Pseudoditrichales</taxon>
        <taxon>Ditrichaceae</taxon>
        <taxon>Ceratodon</taxon>
    </lineage>
</organism>
<dbReference type="FunFam" id="1.10.10.60:FF:000119">
    <property type="entry name" value="Transcription factor GAMYB"/>
    <property type="match status" value="1"/>
</dbReference>
<evidence type="ECO:0000313" key="11">
    <source>
        <dbReference type="Proteomes" id="UP000822688"/>
    </source>
</evidence>
<sequence>MVLTSDISLDARALKKGPWTSTEDSILTSFVTKHGEGNWNSVQKHSGLFRCGKSCRLRWANHLRPNLKKGAFSAEEERTIVELHAKLGNKWARMATQLPGRTDNEIKNYWNTRIKRRTRAGLPVYPADRAKSCSFKYYVEASDGRSFISGKNADCDLTSSFSRQGGCLDSFHPISRRDNRSLNNRTFMTAVPPSSAVNQGINHLVFEGTINSYHCTEVIRNRQDDRNAVTNESGPFAESSSDESNMISRSDFIFSSLAFDRGYMAGALLSGSDNDLGQSLVLYNQRTTHENPITHYGPPVSVATLKQELPSSQSAVSADSTGTQRSSITNPSPIIPSNNILSETDSYGSNASNYLEALIQEAHPVEDIEQVCVSMDLIDQLMVLTSGNMPPDITALLVSSGKGRWGEKSDPTTPVEVGICSDHSTDVSPICQIGIWDETQAISTHSCPPVVPRFEDNMKELPREGTYPVCTDEDFLTLLDLANSDAVPEWHTSSESKSVGVPYALLVGNMDALPTQQTIAELDNSTSYRSVANQLWEHSSGAW</sequence>
<dbReference type="InterPro" id="IPR009057">
    <property type="entry name" value="Homeodomain-like_sf"/>
</dbReference>
<evidence type="ECO:0000256" key="5">
    <source>
        <dbReference type="ARBA" id="ARBA00023163"/>
    </source>
</evidence>
<feature type="domain" description="HTH myb-type" evidence="9">
    <location>
        <begin position="11"/>
        <end position="63"/>
    </location>
</feature>
<keyword evidence="4" id="KW-0238">DNA-binding</keyword>
<keyword evidence="5" id="KW-0804">Transcription</keyword>
<gene>
    <name evidence="10" type="ORF">KC19_VG227400</name>
</gene>
<dbReference type="PROSITE" id="PS51294">
    <property type="entry name" value="HTH_MYB"/>
    <property type="match status" value="2"/>
</dbReference>
<dbReference type="SMART" id="SM00717">
    <property type="entry name" value="SANT"/>
    <property type="match status" value="2"/>
</dbReference>
<evidence type="ECO:0000256" key="7">
    <source>
        <dbReference type="SAM" id="MobiDB-lite"/>
    </source>
</evidence>
<reference evidence="10" key="1">
    <citation type="submission" date="2020-06" db="EMBL/GenBank/DDBJ databases">
        <title>WGS assembly of Ceratodon purpureus strain R40.</title>
        <authorList>
            <person name="Carey S.B."/>
            <person name="Jenkins J."/>
            <person name="Shu S."/>
            <person name="Lovell J.T."/>
            <person name="Sreedasyam A."/>
            <person name="Maumus F."/>
            <person name="Tiley G.P."/>
            <person name="Fernandez-Pozo N."/>
            <person name="Barry K."/>
            <person name="Chen C."/>
            <person name="Wang M."/>
            <person name="Lipzen A."/>
            <person name="Daum C."/>
            <person name="Saski C.A."/>
            <person name="Payton A.C."/>
            <person name="Mcbreen J.C."/>
            <person name="Conrad R.E."/>
            <person name="Kollar L.M."/>
            <person name="Olsson S."/>
            <person name="Huttunen S."/>
            <person name="Landis J.B."/>
            <person name="Wickett N.J."/>
            <person name="Johnson M.G."/>
            <person name="Rensing S.A."/>
            <person name="Grimwood J."/>
            <person name="Schmutz J."/>
            <person name="Mcdaniel S.F."/>
        </authorList>
    </citation>
    <scope>NUCLEOTIDE SEQUENCE</scope>
    <source>
        <strain evidence="10">R40</strain>
    </source>
</reference>
<dbReference type="InterPro" id="IPR017930">
    <property type="entry name" value="Myb_dom"/>
</dbReference>
<evidence type="ECO:0000259" key="9">
    <source>
        <dbReference type="PROSITE" id="PS51294"/>
    </source>
</evidence>
<evidence type="ECO:0000256" key="1">
    <source>
        <dbReference type="ARBA" id="ARBA00004123"/>
    </source>
</evidence>
<evidence type="ECO:0000256" key="4">
    <source>
        <dbReference type="ARBA" id="ARBA00023125"/>
    </source>
</evidence>
<dbReference type="CDD" id="cd00167">
    <property type="entry name" value="SANT"/>
    <property type="match status" value="2"/>
</dbReference>
<keyword evidence="6" id="KW-0539">Nucleus</keyword>
<dbReference type="PANTHER" id="PTHR47995">
    <property type="entry name" value="TRANSCRIPTION FACTOR MYB33-RELATED"/>
    <property type="match status" value="1"/>
</dbReference>
<feature type="domain" description="Myb-like" evidence="8">
    <location>
        <begin position="11"/>
        <end position="63"/>
    </location>
</feature>
<dbReference type="PANTHER" id="PTHR47995:SF18">
    <property type="entry name" value="TRANSCRIPTION FACTOR MYB65"/>
    <property type="match status" value="1"/>
</dbReference>
<name>A0A8T0HSK1_CERPU</name>
<evidence type="ECO:0000256" key="2">
    <source>
        <dbReference type="ARBA" id="ARBA00022737"/>
    </source>
</evidence>
<proteinExistence type="predicted"/>
<feature type="domain" description="HTH myb-type" evidence="9">
    <location>
        <begin position="64"/>
        <end position="118"/>
    </location>
</feature>
<feature type="region of interest" description="Disordered" evidence="7">
    <location>
        <begin position="308"/>
        <end position="341"/>
    </location>
</feature>
<comment type="subcellular location">
    <subcellularLocation>
        <location evidence="1">Nucleus</location>
    </subcellularLocation>
</comment>
<keyword evidence="3" id="KW-0805">Transcription regulation</keyword>
<dbReference type="SUPFAM" id="SSF46689">
    <property type="entry name" value="Homeodomain-like"/>
    <property type="match status" value="1"/>
</dbReference>
<comment type="caution">
    <text evidence="10">The sequence shown here is derived from an EMBL/GenBank/DDBJ whole genome shotgun (WGS) entry which is preliminary data.</text>
</comment>
<dbReference type="EMBL" id="CM026426">
    <property type="protein sequence ID" value="KAG0574000.1"/>
    <property type="molecule type" value="Genomic_DNA"/>
</dbReference>
<dbReference type="PROSITE" id="PS50090">
    <property type="entry name" value="MYB_LIKE"/>
    <property type="match status" value="2"/>
</dbReference>
<feature type="compositionally biased region" description="Low complexity" evidence="7">
    <location>
        <begin position="326"/>
        <end position="340"/>
    </location>
</feature>
<feature type="domain" description="Myb-like" evidence="8">
    <location>
        <begin position="64"/>
        <end position="114"/>
    </location>
</feature>
<accession>A0A8T0HSK1</accession>
<feature type="compositionally biased region" description="Polar residues" evidence="7">
    <location>
        <begin position="309"/>
        <end position="325"/>
    </location>
</feature>
<dbReference type="EMBL" id="CM026426">
    <property type="protein sequence ID" value="KAG0574001.1"/>
    <property type="molecule type" value="Genomic_DNA"/>
</dbReference>
<dbReference type="InterPro" id="IPR001005">
    <property type="entry name" value="SANT/Myb"/>
</dbReference>
<evidence type="ECO:0000313" key="10">
    <source>
        <dbReference type="EMBL" id="KAG0574000.1"/>
    </source>
</evidence>
<dbReference type="GO" id="GO:0003677">
    <property type="term" value="F:DNA binding"/>
    <property type="evidence" value="ECO:0007669"/>
    <property type="project" value="UniProtKB-KW"/>
</dbReference>
<evidence type="ECO:0000256" key="6">
    <source>
        <dbReference type="ARBA" id="ARBA00023242"/>
    </source>
</evidence>
<evidence type="ECO:0000256" key="3">
    <source>
        <dbReference type="ARBA" id="ARBA00023015"/>
    </source>
</evidence>
<keyword evidence="11" id="KW-1185">Reference proteome</keyword>
<keyword evidence="2" id="KW-0677">Repeat</keyword>
<dbReference type="Gene3D" id="1.10.10.60">
    <property type="entry name" value="Homeodomain-like"/>
    <property type="match status" value="2"/>
</dbReference>
<dbReference type="AlphaFoldDB" id="A0A8T0HSK1"/>
<dbReference type="Pfam" id="PF00249">
    <property type="entry name" value="Myb_DNA-binding"/>
    <property type="match status" value="2"/>
</dbReference>